<dbReference type="InterPro" id="IPR035909">
    <property type="entry name" value="CheB_C"/>
</dbReference>
<dbReference type="Pfam" id="PF01339">
    <property type="entry name" value="CheB_methylest"/>
    <property type="match status" value="1"/>
</dbReference>
<feature type="domain" description="CheB-type methylesterase" evidence="7">
    <location>
        <begin position="151"/>
        <end position="335"/>
    </location>
</feature>
<accession>A0A2M7FYU4</accession>
<evidence type="ECO:0000256" key="5">
    <source>
        <dbReference type="PROSITE-ProRule" id="PRU00169"/>
    </source>
</evidence>
<dbReference type="PROSITE" id="PS50110">
    <property type="entry name" value="RESPONSE_REGULATORY"/>
    <property type="match status" value="1"/>
</dbReference>
<keyword evidence="5" id="KW-0597">Phosphoprotein</keyword>
<dbReference type="GO" id="GO:0006935">
    <property type="term" value="P:chemotaxis"/>
    <property type="evidence" value="ECO:0007669"/>
    <property type="project" value="UniProtKB-UniRule"/>
</dbReference>
<comment type="caution">
    <text evidence="8">The sequence shown here is derived from an EMBL/GenBank/DDBJ whole genome shotgun (WGS) entry which is preliminary data.</text>
</comment>
<dbReference type="PANTHER" id="PTHR42872">
    <property type="entry name" value="PROTEIN-GLUTAMATE METHYLESTERASE/PROTEIN-GLUTAMINE GLUTAMINASE"/>
    <property type="match status" value="1"/>
</dbReference>
<dbReference type="Gene3D" id="3.40.50.180">
    <property type="entry name" value="Methylesterase CheB, C-terminal domain"/>
    <property type="match status" value="1"/>
</dbReference>
<feature type="modified residue" description="4-aspartylphosphate" evidence="5">
    <location>
        <position position="57"/>
    </location>
</feature>
<dbReference type="InterPro" id="IPR008248">
    <property type="entry name" value="CheB-like"/>
</dbReference>
<evidence type="ECO:0000256" key="2">
    <source>
        <dbReference type="ARBA" id="ARBA00039140"/>
    </source>
</evidence>
<dbReference type="Pfam" id="PF00072">
    <property type="entry name" value="Response_reg"/>
    <property type="match status" value="1"/>
</dbReference>
<dbReference type="PROSITE" id="PS50122">
    <property type="entry name" value="CHEB"/>
    <property type="match status" value="1"/>
</dbReference>
<sequence>MGPALKVLVVDDSLVVQKSLGKSLSGLENLEAIDYACNGVEMLNKISIFQPDVVICDLRMPYLDGIDAVAKLQQELKKPPIPIIFFSANFDDQQIGSKLSGYLHYDWVRTVNKPKGLHYDGVAQELRDLCLTLSQRFPQHYRKLEENQKIEIICLGASAGGPDALCELFHVMGKVSLPILILQHNTPGYSRNFKEWLKGCTQMPIQVVEQRQDIHAGVIYLPLDNHHLWVSPDRKLNLRKNSEQDRFCPSINLTLSSVASAYGASTMGVLLSGMGDDGVEGLRDIFNYKGVTIVQNQASCKVFGMPKSALRQNIVQMTLSPEEIGLWIKRIAQVD</sequence>
<dbReference type="GO" id="GO:0000156">
    <property type="term" value="F:phosphorelay response regulator activity"/>
    <property type="evidence" value="ECO:0007669"/>
    <property type="project" value="InterPro"/>
</dbReference>
<evidence type="ECO:0000259" key="6">
    <source>
        <dbReference type="PROSITE" id="PS50110"/>
    </source>
</evidence>
<feature type="domain" description="Response regulatory" evidence="6">
    <location>
        <begin position="6"/>
        <end position="126"/>
    </location>
</feature>
<dbReference type="InterPro" id="IPR000673">
    <property type="entry name" value="Sig_transdc_resp-reg_Me-estase"/>
</dbReference>
<feature type="active site" evidence="4">
    <location>
        <position position="184"/>
    </location>
</feature>
<feature type="active site" evidence="4">
    <location>
        <position position="277"/>
    </location>
</feature>
<dbReference type="SUPFAM" id="SSF52172">
    <property type="entry name" value="CheY-like"/>
    <property type="match status" value="1"/>
</dbReference>
<dbReference type="PIRSF" id="PIRSF000876">
    <property type="entry name" value="RR_chemtxs_CheB"/>
    <property type="match status" value="1"/>
</dbReference>
<evidence type="ECO:0000313" key="9">
    <source>
        <dbReference type="Proteomes" id="UP000231019"/>
    </source>
</evidence>
<keyword evidence="4" id="KW-0145">Chemotaxis</keyword>
<dbReference type="GO" id="GO:0005737">
    <property type="term" value="C:cytoplasm"/>
    <property type="evidence" value="ECO:0007669"/>
    <property type="project" value="InterPro"/>
</dbReference>
<dbReference type="PANTHER" id="PTHR42872:SF3">
    <property type="entry name" value="PROTEIN-GLUTAMATE METHYLESTERASE_PROTEIN-GLUTAMINE GLUTAMINASE 1"/>
    <property type="match status" value="1"/>
</dbReference>
<keyword evidence="1 4" id="KW-0378">Hydrolase</keyword>
<evidence type="ECO:0000256" key="3">
    <source>
        <dbReference type="ARBA" id="ARBA00048267"/>
    </source>
</evidence>
<proteinExistence type="predicted"/>
<dbReference type="Proteomes" id="UP000231019">
    <property type="component" value="Unassembled WGS sequence"/>
</dbReference>
<organism evidence="8 9">
    <name type="scientific">bacterium (Candidatus Blackallbacteria) CG17_big_fil_post_rev_8_21_14_2_50_48_46</name>
    <dbReference type="NCBI Taxonomy" id="2014261"/>
    <lineage>
        <taxon>Bacteria</taxon>
        <taxon>Candidatus Blackallbacteria</taxon>
    </lineage>
</organism>
<gene>
    <name evidence="8" type="ORF">COW36_21785</name>
</gene>
<dbReference type="EMBL" id="PFFQ01000060">
    <property type="protein sequence ID" value="PIW14401.1"/>
    <property type="molecule type" value="Genomic_DNA"/>
</dbReference>
<evidence type="ECO:0000256" key="1">
    <source>
        <dbReference type="ARBA" id="ARBA00022801"/>
    </source>
</evidence>
<dbReference type="EC" id="3.1.1.61" evidence="2"/>
<dbReference type="InterPro" id="IPR001789">
    <property type="entry name" value="Sig_transdc_resp-reg_receiver"/>
</dbReference>
<dbReference type="Gene3D" id="3.40.50.2300">
    <property type="match status" value="1"/>
</dbReference>
<dbReference type="CDD" id="cd16432">
    <property type="entry name" value="CheB_Rec"/>
    <property type="match status" value="1"/>
</dbReference>
<name>A0A2M7FYU4_9BACT</name>
<protein>
    <recommendedName>
        <fullName evidence="2">protein-glutamate methylesterase</fullName>
        <ecNumber evidence="2">3.1.1.61</ecNumber>
    </recommendedName>
</protein>
<reference evidence="8 9" key="1">
    <citation type="submission" date="2017-09" db="EMBL/GenBank/DDBJ databases">
        <title>Depth-based differentiation of microbial function through sediment-hosted aquifers and enrichment of novel symbionts in the deep terrestrial subsurface.</title>
        <authorList>
            <person name="Probst A.J."/>
            <person name="Ladd B."/>
            <person name="Jarett J.K."/>
            <person name="Geller-Mcgrath D.E."/>
            <person name="Sieber C.M."/>
            <person name="Emerson J.B."/>
            <person name="Anantharaman K."/>
            <person name="Thomas B.C."/>
            <person name="Malmstrom R."/>
            <person name="Stieglmeier M."/>
            <person name="Klingl A."/>
            <person name="Woyke T."/>
            <person name="Ryan C.M."/>
            <person name="Banfield J.F."/>
        </authorList>
    </citation>
    <scope>NUCLEOTIDE SEQUENCE [LARGE SCALE GENOMIC DNA]</scope>
    <source>
        <strain evidence="8">CG17_big_fil_post_rev_8_21_14_2_50_48_46</strain>
    </source>
</reference>
<dbReference type="InterPro" id="IPR011006">
    <property type="entry name" value="CheY-like_superfamily"/>
</dbReference>
<evidence type="ECO:0000259" key="7">
    <source>
        <dbReference type="PROSITE" id="PS50122"/>
    </source>
</evidence>
<dbReference type="AlphaFoldDB" id="A0A2M7FYU4"/>
<feature type="active site" evidence="4">
    <location>
        <position position="158"/>
    </location>
</feature>
<dbReference type="SMART" id="SM00448">
    <property type="entry name" value="REC"/>
    <property type="match status" value="1"/>
</dbReference>
<dbReference type="GO" id="GO:0008984">
    <property type="term" value="F:protein-glutamate methylesterase activity"/>
    <property type="evidence" value="ECO:0007669"/>
    <property type="project" value="UniProtKB-EC"/>
</dbReference>
<dbReference type="SUPFAM" id="SSF52738">
    <property type="entry name" value="Methylesterase CheB, C-terminal domain"/>
    <property type="match status" value="1"/>
</dbReference>
<evidence type="ECO:0000256" key="4">
    <source>
        <dbReference type="PROSITE-ProRule" id="PRU00050"/>
    </source>
</evidence>
<evidence type="ECO:0000313" key="8">
    <source>
        <dbReference type="EMBL" id="PIW14401.1"/>
    </source>
</evidence>
<comment type="catalytic activity">
    <reaction evidence="3">
        <text>[protein]-L-glutamate 5-O-methyl ester + H2O = L-glutamyl-[protein] + methanol + H(+)</text>
        <dbReference type="Rhea" id="RHEA:23236"/>
        <dbReference type="Rhea" id="RHEA-COMP:10208"/>
        <dbReference type="Rhea" id="RHEA-COMP:10311"/>
        <dbReference type="ChEBI" id="CHEBI:15377"/>
        <dbReference type="ChEBI" id="CHEBI:15378"/>
        <dbReference type="ChEBI" id="CHEBI:17790"/>
        <dbReference type="ChEBI" id="CHEBI:29973"/>
        <dbReference type="ChEBI" id="CHEBI:82795"/>
        <dbReference type="EC" id="3.1.1.61"/>
    </reaction>
</comment>